<evidence type="ECO:0000256" key="1">
    <source>
        <dbReference type="ARBA" id="ARBA00022741"/>
    </source>
</evidence>
<dbReference type="SUPFAM" id="SSF56112">
    <property type="entry name" value="Protein kinase-like (PK-like)"/>
    <property type="match status" value="1"/>
</dbReference>
<dbReference type="InParanoid" id="A0A2P6NXW6"/>
<evidence type="ECO:0000256" key="5">
    <source>
        <dbReference type="SAM" id="MobiDB-lite"/>
    </source>
</evidence>
<dbReference type="Pfam" id="PF00069">
    <property type="entry name" value="Pkinase"/>
    <property type="match status" value="1"/>
</dbReference>
<dbReference type="PROSITE" id="PS00108">
    <property type="entry name" value="PROTEIN_KINASE_ST"/>
    <property type="match status" value="1"/>
</dbReference>
<dbReference type="Gene3D" id="1.10.510.10">
    <property type="entry name" value="Transferase(Phosphotransferase) domain 1"/>
    <property type="match status" value="1"/>
</dbReference>
<keyword evidence="7" id="KW-0418">Kinase</keyword>
<keyword evidence="2 3" id="KW-0067">ATP-binding</keyword>
<dbReference type="AlphaFoldDB" id="A0A2P6NXW6"/>
<sequence>MIDHASFSVTPCFCVGAGSNSDETCEYLLYISNNFRLSLLNSLNVSPKPSRYIPHPFSTCGDTGPTEKSIEWPQQLSFSPSSTATSSKTSKNENRATGTYGGAIRSDLDGKRPLWRSTQIPTKPIHSYRALQMNSSVSKRGHQCLAKLGEGSFGSVLLGFIEETGEEVAIKRLNHRAKNIEREICANKIIKGISGVCPYRYLFKTDHVTELVFDVVEGQDLFDIMANRKFKPLPEVQVQRFMSSIALTLSRCHQRGVAHRDIKLENIMIDAEDRPILIDWGLSTFFTYTEGKESTSKELCGSIEYIAPEFLFNKEVQGTKADAWALGVTAFCLLFGEFPYGTDEVQQLFRRYESIPLPPDNKNFTVSKEMRRKLSQLLTINPTLRSSVNVFFD</sequence>
<organism evidence="7 8">
    <name type="scientific">Planoprotostelium fungivorum</name>
    <dbReference type="NCBI Taxonomy" id="1890364"/>
    <lineage>
        <taxon>Eukaryota</taxon>
        <taxon>Amoebozoa</taxon>
        <taxon>Evosea</taxon>
        <taxon>Variosea</taxon>
        <taxon>Cavosteliida</taxon>
        <taxon>Cavosteliaceae</taxon>
        <taxon>Planoprotostelium</taxon>
    </lineage>
</organism>
<dbReference type="InterPro" id="IPR008271">
    <property type="entry name" value="Ser/Thr_kinase_AS"/>
</dbReference>
<dbReference type="OrthoDB" id="248923at2759"/>
<gene>
    <name evidence="7" type="ORF">PROFUN_00272</name>
</gene>
<keyword evidence="7" id="KW-0808">Transferase</keyword>
<accession>A0A2P6NXW6</accession>
<feature type="binding site" evidence="3">
    <location>
        <position position="171"/>
    </location>
    <ligand>
        <name>ATP</name>
        <dbReference type="ChEBI" id="CHEBI:30616"/>
    </ligand>
</feature>
<dbReference type="InterPro" id="IPR000719">
    <property type="entry name" value="Prot_kinase_dom"/>
</dbReference>
<evidence type="ECO:0000256" key="4">
    <source>
        <dbReference type="RuleBase" id="RU000304"/>
    </source>
</evidence>
<keyword evidence="8" id="KW-1185">Reference proteome</keyword>
<evidence type="ECO:0000313" key="7">
    <source>
        <dbReference type="EMBL" id="PRP88804.1"/>
    </source>
</evidence>
<dbReference type="GO" id="GO:0005737">
    <property type="term" value="C:cytoplasm"/>
    <property type="evidence" value="ECO:0007669"/>
    <property type="project" value="TreeGrafter"/>
</dbReference>
<feature type="region of interest" description="Disordered" evidence="5">
    <location>
        <begin position="56"/>
        <end position="105"/>
    </location>
</feature>
<dbReference type="PROSITE" id="PS00107">
    <property type="entry name" value="PROTEIN_KINASE_ATP"/>
    <property type="match status" value="1"/>
</dbReference>
<dbReference type="GO" id="GO:0005524">
    <property type="term" value="F:ATP binding"/>
    <property type="evidence" value="ECO:0007669"/>
    <property type="project" value="UniProtKB-UniRule"/>
</dbReference>
<dbReference type="Proteomes" id="UP000241769">
    <property type="component" value="Unassembled WGS sequence"/>
</dbReference>
<feature type="compositionally biased region" description="Low complexity" evidence="5">
    <location>
        <begin position="77"/>
        <end position="89"/>
    </location>
</feature>
<comment type="caution">
    <text evidence="7">The sequence shown here is derived from an EMBL/GenBank/DDBJ whole genome shotgun (WGS) entry which is preliminary data.</text>
</comment>
<dbReference type="SMART" id="SM00220">
    <property type="entry name" value="S_TKc"/>
    <property type="match status" value="1"/>
</dbReference>
<keyword evidence="4" id="KW-0723">Serine/threonine-protein kinase</keyword>
<evidence type="ECO:0000259" key="6">
    <source>
        <dbReference type="PROSITE" id="PS50011"/>
    </source>
</evidence>
<proteinExistence type="inferred from homology"/>
<evidence type="ECO:0000256" key="3">
    <source>
        <dbReference type="PROSITE-ProRule" id="PRU10141"/>
    </source>
</evidence>
<feature type="domain" description="Protein kinase" evidence="6">
    <location>
        <begin position="142"/>
        <end position="393"/>
    </location>
</feature>
<dbReference type="InterPro" id="IPR017441">
    <property type="entry name" value="Protein_kinase_ATP_BS"/>
</dbReference>
<dbReference type="PANTHER" id="PTHR24346:SF75">
    <property type="entry name" value="AURORA KINASE"/>
    <property type="match status" value="1"/>
</dbReference>
<evidence type="ECO:0000313" key="8">
    <source>
        <dbReference type="Proteomes" id="UP000241769"/>
    </source>
</evidence>
<dbReference type="GO" id="GO:0035556">
    <property type="term" value="P:intracellular signal transduction"/>
    <property type="evidence" value="ECO:0007669"/>
    <property type="project" value="TreeGrafter"/>
</dbReference>
<dbReference type="GO" id="GO:0004674">
    <property type="term" value="F:protein serine/threonine kinase activity"/>
    <property type="evidence" value="ECO:0007669"/>
    <property type="project" value="UniProtKB-KW"/>
</dbReference>
<reference evidence="7 8" key="1">
    <citation type="journal article" date="2018" name="Genome Biol. Evol.">
        <title>Multiple Roots of Fruiting Body Formation in Amoebozoa.</title>
        <authorList>
            <person name="Hillmann F."/>
            <person name="Forbes G."/>
            <person name="Novohradska S."/>
            <person name="Ferling I."/>
            <person name="Riege K."/>
            <person name="Groth M."/>
            <person name="Westermann M."/>
            <person name="Marz M."/>
            <person name="Spaller T."/>
            <person name="Winckler T."/>
            <person name="Schaap P."/>
            <person name="Glockner G."/>
        </authorList>
    </citation>
    <scope>NUCLEOTIDE SEQUENCE [LARGE SCALE GENOMIC DNA]</scope>
    <source>
        <strain evidence="7 8">Jena</strain>
    </source>
</reference>
<dbReference type="InterPro" id="IPR011009">
    <property type="entry name" value="Kinase-like_dom_sf"/>
</dbReference>
<dbReference type="PANTHER" id="PTHR24346">
    <property type="entry name" value="MAP/MICROTUBULE AFFINITY-REGULATING KINASE"/>
    <property type="match status" value="1"/>
</dbReference>
<protein>
    <submittedName>
        <fullName evidence="7">Sperm motility kinase Y-like</fullName>
    </submittedName>
</protein>
<dbReference type="PROSITE" id="PS50011">
    <property type="entry name" value="PROTEIN_KINASE_DOM"/>
    <property type="match status" value="1"/>
</dbReference>
<dbReference type="STRING" id="1890364.A0A2P6NXW6"/>
<evidence type="ECO:0000256" key="2">
    <source>
        <dbReference type="ARBA" id="ARBA00022840"/>
    </source>
</evidence>
<comment type="similarity">
    <text evidence="4">Belongs to the protein kinase superfamily.</text>
</comment>
<dbReference type="EMBL" id="MDYQ01000007">
    <property type="protein sequence ID" value="PRP88804.1"/>
    <property type="molecule type" value="Genomic_DNA"/>
</dbReference>
<keyword evidence="1 3" id="KW-0547">Nucleotide-binding</keyword>
<name>A0A2P6NXW6_9EUKA</name>